<keyword evidence="1" id="KW-0863">Zinc-finger</keyword>
<dbReference type="GO" id="GO:0008270">
    <property type="term" value="F:zinc ion binding"/>
    <property type="evidence" value="ECO:0007669"/>
    <property type="project" value="UniProtKB-KW"/>
</dbReference>
<feature type="compositionally biased region" description="Basic and acidic residues" evidence="2">
    <location>
        <begin position="386"/>
        <end position="397"/>
    </location>
</feature>
<dbReference type="InterPro" id="IPR039515">
    <property type="entry name" value="NOT4_mRING-HC-C4C4"/>
</dbReference>
<dbReference type="InterPro" id="IPR001841">
    <property type="entry name" value="Znf_RING"/>
</dbReference>
<keyword evidence="1" id="KW-0862">Zinc</keyword>
<dbReference type="GO" id="GO:0016567">
    <property type="term" value="P:protein ubiquitination"/>
    <property type="evidence" value="ECO:0007669"/>
    <property type="project" value="TreeGrafter"/>
</dbReference>
<reference evidence="5" key="1">
    <citation type="submission" date="2013-01" db="EMBL/GenBank/DDBJ databases">
        <title>Draft Genome Sequence of a Mulberry Tree, Morus notabilis C.K. Schneid.</title>
        <authorList>
            <person name="He N."/>
            <person name="Zhao S."/>
        </authorList>
    </citation>
    <scope>NUCLEOTIDE SEQUENCE</scope>
</reference>
<feature type="compositionally biased region" description="Polar residues" evidence="2">
    <location>
        <begin position="183"/>
        <end position="194"/>
    </location>
</feature>
<proteinExistence type="predicted"/>
<evidence type="ECO:0000256" key="2">
    <source>
        <dbReference type="SAM" id="MobiDB-lite"/>
    </source>
</evidence>
<dbReference type="SUPFAM" id="SSF57850">
    <property type="entry name" value="RING/U-box"/>
    <property type="match status" value="1"/>
</dbReference>
<feature type="domain" description="RING-type" evidence="3">
    <location>
        <begin position="265"/>
        <end position="307"/>
    </location>
</feature>
<dbReference type="InterPro" id="IPR013083">
    <property type="entry name" value="Znf_RING/FYVE/PHD"/>
</dbReference>
<feature type="compositionally biased region" description="Basic and acidic residues" evidence="2">
    <location>
        <begin position="78"/>
        <end position="94"/>
    </location>
</feature>
<feature type="compositionally biased region" description="Basic residues" evidence="2">
    <location>
        <begin position="22"/>
        <end position="32"/>
    </location>
</feature>
<dbReference type="PANTHER" id="PTHR12603:SF0">
    <property type="entry name" value="CCR4-NOT TRANSCRIPTION COMPLEX SUBUNIT 4"/>
    <property type="match status" value="1"/>
</dbReference>
<accession>W9QL69</accession>
<feature type="compositionally biased region" description="Basic and acidic residues" evidence="2">
    <location>
        <begin position="56"/>
        <end position="70"/>
    </location>
</feature>
<dbReference type="FunFam" id="3.30.40.10:FF:000383">
    <property type="entry name" value="RING/U-box superfamily protein"/>
    <property type="match status" value="1"/>
</dbReference>
<dbReference type="eggNOG" id="KOG2068">
    <property type="taxonomic scope" value="Eukaryota"/>
</dbReference>
<name>W9QL69_9ROSA</name>
<dbReference type="PROSITE" id="PS50089">
    <property type="entry name" value="ZF_RING_2"/>
    <property type="match status" value="1"/>
</dbReference>
<feature type="compositionally biased region" description="Low complexity" evidence="2">
    <location>
        <begin position="116"/>
        <end position="140"/>
    </location>
</feature>
<dbReference type="Proteomes" id="UP000030645">
    <property type="component" value="Unassembled WGS sequence"/>
</dbReference>
<dbReference type="GO" id="GO:0004842">
    <property type="term" value="F:ubiquitin-protein transferase activity"/>
    <property type="evidence" value="ECO:0007669"/>
    <property type="project" value="InterPro"/>
</dbReference>
<dbReference type="EMBL" id="KE343449">
    <property type="protein sequence ID" value="EXB29763.1"/>
    <property type="molecule type" value="Genomic_DNA"/>
</dbReference>
<evidence type="ECO:0000313" key="4">
    <source>
        <dbReference type="EMBL" id="EXB29763.1"/>
    </source>
</evidence>
<dbReference type="GO" id="GO:0030014">
    <property type="term" value="C:CCR4-NOT complex"/>
    <property type="evidence" value="ECO:0007669"/>
    <property type="project" value="InterPro"/>
</dbReference>
<evidence type="ECO:0000259" key="3">
    <source>
        <dbReference type="PROSITE" id="PS50089"/>
    </source>
</evidence>
<dbReference type="InterPro" id="IPR039780">
    <property type="entry name" value="Mot2"/>
</dbReference>
<dbReference type="CDD" id="cd16618">
    <property type="entry name" value="mRING-HC-C4C4_CNOT4"/>
    <property type="match status" value="1"/>
</dbReference>
<feature type="compositionally biased region" description="Polar residues" evidence="2">
    <location>
        <begin position="228"/>
        <end position="240"/>
    </location>
</feature>
<evidence type="ECO:0000256" key="1">
    <source>
        <dbReference type="PROSITE-ProRule" id="PRU00175"/>
    </source>
</evidence>
<feature type="compositionally biased region" description="Polar residues" evidence="2">
    <location>
        <begin position="1"/>
        <end position="11"/>
    </location>
</feature>
<dbReference type="AlphaFoldDB" id="W9QL69"/>
<sequence>MISDSVANASIPSAAYNSKDLGKKKRARTAKLKQCKLDVRREQWLSQGAVKNKCCKEETNGVRTGNKENNRSLGNLEARSRGGENDGLIHHNDSDLESLSSSPTSLNSGVLGGNDSGTNFTGSSSSSSSSTSSGGCCSGSITEEEEEDDGCLDDWEAVADALAANDKQENQCSESPPEREQISETVSACQATNGVSGGNSKPEFTRTEPRSAGNSRAWRPDDAFRPQSLPNLSKQLSLPNSDRQHYGCGGVPWACNNIMVPPSSCPICYEDLDLTDTSFLPCLCGFRLCLFCHKRILDEDGRCPGCRKPYERNAVEREARVPGGSLTFRLARSCSMITSMGLACGFITTWAPSPYKLAFGDEFYPRVITIGIRACPISGPRYGRGDLGRGDLERPEGPSRVGRHGRRCRKRGDSRLWTMKDIGKQLTAGLSNELWLPKAYQDIQVMLVSGRRESHALNDHSREITKPDQVCQG</sequence>
<feature type="compositionally biased region" description="Low complexity" evidence="2">
    <location>
        <begin position="97"/>
        <end position="109"/>
    </location>
</feature>
<feature type="region of interest" description="Disordered" evidence="2">
    <location>
        <begin position="56"/>
        <end position="150"/>
    </location>
</feature>
<dbReference type="Pfam" id="PF14570">
    <property type="entry name" value="zf-RING_4"/>
    <property type="match status" value="1"/>
</dbReference>
<evidence type="ECO:0000313" key="5">
    <source>
        <dbReference type="Proteomes" id="UP000030645"/>
    </source>
</evidence>
<keyword evidence="1" id="KW-0479">Metal-binding</keyword>
<protein>
    <submittedName>
        <fullName evidence="4">CCR4-NOT transcription complex subunit 4</fullName>
    </submittedName>
</protein>
<dbReference type="PANTHER" id="PTHR12603">
    <property type="entry name" value="CCR4-NOT TRANSCRIPTION COMPLEX RELATED"/>
    <property type="match status" value="1"/>
</dbReference>
<keyword evidence="5" id="KW-1185">Reference proteome</keyword>
<dbReference type="STRING" id="981085.W9QL69"/>
<dbReference type="Gene3D" id="3.30.40.10">
    <property type="entry name" value="Zinc/RING finger domain, C3HC4 (zinc finger)"/>
    <property type="match status" value="1"/>
</dbReference>
<gene>
    <name evidence="4" type="ORF">L484_008926</name>
</gene>
<organism evidence="4 5">
    <name type="scientific">Morus notabilis</name>
    <dbReference type="NCBI Taxonomy" id="981085"/>
    <lineage>
        <taxon>Eukaryota</taxon>
        <taxon>Viridiplantae</taxon>
        <taxon>Streptophyta</taxon>
        <taxon>Embryophyta</taxon>
        <taxon>Tracheophyta</taxon>
        <taxon>Spermatophyta</taxon>
        <taxon>Magnoliopsida</taxon>
        <taxon>eudicotyledons</taxon>
        <taxon>Gunneridae</taxon>
        <taxon>Pentapetalae</taxon>
        <taxon>rosids</taxon>
        <taxon>fabids</taxon>
        <taxon>Rosales</taxon>
        <taxon>Moraceae</taxon>
        <taxon>Moreae</taxon>
        <taxon>Morus</taxon>
    </lineage>
</organism>
<feature type="region of interest" description="Disordered" evidence="2">
    <location>
        <begin position="166"/>
        <end position="240"/>
    </location>
</feature>
<feature type="region of interest" description="Disordered" evidence="2">
    <location>
        <begin position="1"/>
        <end position="32"/>
    </location>
</feature>
<feature type="region of interest" description="Disordered" evidence="2">
    <location>
        <begin position="386"/>
        <end position="406"/>
    </location>
</feature>